<evidence type="ECO:0000256" key="1">
    <source>
        <dbReference type="SAM" id="MobiDB-lite"/>
    </source>
</evidence>
<protein>
    <submittedName>
        <fullName evidence="2">Uncharacterized protein</fullName>
    </submittedName>
</protein>
<evidence type="ECO:0000313" key="2">
    <source>
        <dbReference type="EMBL" id="KAJ1128674.1"/>
    </source>
</evidence>
<dbReference type="EMBL" id="JANPWB010000011">
    <property type="protein sequence ID" value="KAJ1128674.1"/>
    <property type="molecule type" value="Genomic_DNA"/>
</dbReference>
<organism evidence="2 3">
    <name type="scientific">Pleurodeles waltl</name>
    <name type="common">Iberian ribbed newt</name>
    <dbReference type="NCBI Taxonomy" id="8319"/>
    <lineage>
        <taxon>Eukaryota</taxon>
        <taxon>Metazoa</taxon>
        <taxon>Chordata</taxon>
        <taxon>Craniata</taxon>
        <taxon>Vertebrata</taxon>
        <taxon>Euteleostomi</taxon>
        <taxon>Amphibia</taxon>
        <taxon>Batrachia</taxon>
        <taxon>Caudata</taxon>
        <taxon>Salamandroidea</taxon>
        <taxon>Salamandridae</taxon>
        <taxon>Pleurodelinae</taxon>
        <taxon>Pleurodeles</taxon>
    </lineage>
</organism>
<feature type="region of interest" description="Disordered" evidence="1">
    <location>
        <begin position="18"/>
        <end position="56"/>
    </location>
</feature>
<dbReference type="Proteomes" id="UP001066276">
    <property type="component" value="Chromosome 7"/>
</dbReference>
<proteinExistence type="predicted"/>
<reference evidence="2" key="1">
    <citation type="journal article" date="2022" name="bioRxiv">
        <title>Sequencing and chromosome-scale assembly of the giantPleurodeles waltlgenome.</title>
        <authorList>
            <person name="Brown T."/>
            <person name="Elewa A."/>
            <person name="Iarovenko S."/>
            <person name="Subramanian E."/>
            <person name="Araus A.J."/>
            <person name="Petzold A."/>
            <person name="Susuki M."/>
            <person name="Suzuki K.-i.T."/>
            <person name="Hayashi T."/>
            <person name="Toyoda A."/>
            <person name="Oliveira C."/>
            <person name="Osipova E."/>
            <person name="Leigh N.D."/>
            <person name="Simon A."/>
            <person name="Yun M.H."/>
        </authorList>
    </citation>
    <scope>NUCLEOTIDE SEQUENCE</scope>
    <source>
        <strain evidence="2">20211129_DDA</strain>
        <tissue evidence="2">Liver</tissue>
    </source>
</reference>
<accession>A0AAV7PP49</accession>
<feature type="compositionally biased region" description="Basic and acidic residues" evidence="1">
    <location>
        <begin position="18"/>
        <end position="34"/>
    </location>
</feature>
<name>A0AAV7PP49_PLEWA</name>
<comment type="caution">
    <text evidence="2">The sequence shown here is derived from an EMBL/GenBank/DDBJ whole genome shotgun (WGS) entry which is preliminary data.</text>
</comment>
<sequence length="128" mass="14605">MTLIRLDPPALSVARRLFSEEPQTRQGSPEEERTCSPAIPAEREQRVPPHQVVHYPAPRGTLKEHSWVLELAARLDGGSMEWREMRSEKRWTAIWTWAGKAAGRRTGSPPAMSAQAYREWMIGQKQTT</sequence>
<evidence type="ECO:0000313" key="3">
    <source>
        <dbReference type="Proteomes" id="UP001066276"/>
    </source>
</evidence>
<dbReference type="AlphaFoldDB" id="A0AAV7PP49"/>
<gene>
    <name evidence="2" type="ORF">NDU88_007049</name>
</gene>
<keyword evidence="3" id="KW-1185">Reference proteome</keyword>